<dbReference type="SUPFAM" id="SSF53933">
    <property type="entry name" value="Microbial ribonucleases"/>
    <property type="match status" value="1"/>
</dbReference>
<accession>A0A8H7M4H1</accession>
<dbReference type="EMBL" id="JACYCF010000010">
    <property type="protein sequence ID" value="KAF8754644.1"/>
    <property type="molecule type" value="Genomic_DNA"/>
</dbReference>
<protein>
    <submittedName>
        <fullName evidence="5">SPX domain</fullName>
    </submittedName>
</protein>
<evidence type="ECO:0000313" key="5">
    <source>
        <dbReference type="EMBL" id="KAF8754644.1"/>
    </source>
</evidence>
<dbReference type="GO" id="GO:0016787">
    <property type="term" value="F:hydrolase activity"/>
    <property type="evidence" value="ECO:0007669"/>
    <property type="project" value="UniProtKB-KW"/>
</dbReference>
<name>A0A8H7M4H1_9AGAM</name>
<dbReference type="AlphaFoldDB" id="A0A8H7M4H1"/>
<dbReference type="InterPro" id="IPR000026">
    <property type="entry name" value="N1-like"/>
</dbReference>
<evidence type="ECO:0000259" key="4">
    <source>
        <dbReference type="PROSITE" id="PS51382"/>
    </source>
</evidence>
<dbReference type="InterPro" id="IPR004331">
    <property type="entry name" value="SPX_dom"/>
</dbReference>
<keyword evidence="2" id="KW-0378">Hydrolase</keyword>
<dbReference type="GO" id="GO:0003723">
    <property type="term" value="F:RNA binding"/>
    <property type="evidence" value="ECO:0007669"/>
    <property type="project" value="InterPro"/>
</dbReference>
<evidence type="ECO:0000256" key="1">
    <source>
        <dbReference type="ARBA" id="ARBA00022722"/>
    </source>
</evidence>
<gene>
    <name evidence="5" type="ORF">RHS01_05874</name>
</gene>
<evidence type="ECO:0000256" key="2">
    <source>
        <dbReference type="ARBA" id="ARBA00022801"/>
    </source>
</evidence>
<feature type="compositionally biased region" description="Basic and acidic residues" evidence="3">
    <location>
        <begin position="408"/>
        <end position="429"/>
    </location>
</feature>
<dbReference type="Gene3D" id="3.10.450.30">
    <property type="entry name" value="Microbial ribonucleases"/>
    <property type="match status" value="1"/>
</dbReference>
<sequence>MLCGLASDLLHRPVSYTPSAAARLCVPFLSYTHSPKVTRAGLGRPPTSQTRGRAPPVHPRCFTAVGGQGSHDSPLLDYFSPEPLSATCDEPTTFVFPTGIIYINLSQLRHNEVREDLLLTSLYSNLAQEWKDLALDYRGLKKLVNGVVDELSAQGLNHEVLLSLLEAEREFEEHETLVLGDTHRPFDPANQKSSHGSFLRSRAHYEFISDKTNITPQLRIWLHSEPGGPSSDLFRPSLLHLRSNPNASHIRTSTEYASCEDALEAARSAPNLEAGPGGMEEPALMSASVELVSKPNPLYALKSNYESNPHLGASSVHEVDNATDLRDATDLDKATLTSNSLGHADREPSKLTRDIEVVLPLTADTAFHRVLATALSSLASLRTRTQTRVSDQISGLADTISSCSGPPARDRKSDLGATERERANGEGGIRDVAEAEKRLGMFASEVVKRGLGDRRTMKSAKSRDALQTFLNLNLHILDLKKFELANAEAARKILKKHEKRTALPTATSLAVLPISRGTGELPQMLITTLTQTLLPVLPSLEDYSCLICTNAETGSGRMSAVQVTLCIDCDGSNLDVSLMNFMKEWFPKETKEKSDSNDRESAEEQLVEMGISPGLSEQRAYLICSSKALVLITASKITRMRRTFVSHMEICLTITSIGATLERASYLWNTHLVLCPSTTWYEIFVRPSISAILVLAATFASLVAALPATNTTLPIVVKRSISGATGSDCNGYTFTAAQVSAAAQESLSHVLAGTTVGTNKYPHVLDNREGFTYPAGCTVTRYEFPIFRNKIYTGGDQA</sequence>
<comment type="caution">
    <text evidence="5">The sequence shown here is derived from an EMBL/GenBank/DDBJ whole genome shotgun (WGS) entry which is preliminary data.</text>
</comment>
<evidence type="ECO:0000256" key="3">
    <source>
        <dbReference type="SAM" id="MobiDB-lite"/>
    </source>
</evidence>
<dbReference type="Pfam" id="PF03105">
    <property type="entry name" value="SPX"/>
    <property type="match status" value="1"/>
</dbReference>
<dbReference type="PROSITE" id="PS51382">
    <property type="entry name" value="SPX"/>
    <property type="match status" value="1"/>
</dbReference>
<feature type="region of interest" description="Disordered" evidence="3">
    <location>
        <begin position="397"/>
        <end position="429"/>
    </location>
</feature>
<dbReference type="Proteomes" id="UP000614334">
    <property type="component" value="Unassembled WGS sequence"/>
</dbReference>
<dbReference type="Pfam" id="PF00545">
    <property type="entry name" value="Ribonuclease"/>
    <property type="match status" value="1"/>
</dbReference>
<feature type="domain" description="SPX" evidence="4">
    <location>
        <begin position="116"/>
        <end position="511"/>
    </location>
</feature>
<dbReference type="GO" id="GO:0004540">
    <property type="term" value="F:RNA nuclease activity"/>
    <property type="evidence" value="ECO:0007669"/>
    <property type="project" value="InterPro"/>
</dbReference>
<organism evidence="5 6">
    <name type="scientific">Rhizoctonia solani</name>
    <dbReference type="NCBI Taxonomy" id="456999"/>
    <lineage>
        <taxon>Eukaryota</taxon>
        <taxon>Fungi</taxon>
        <taxon>Dikarya</taxon>
        <taxon>Basidiomycota</taxon>
        <taxon>Agaricomycotina</taxon>
        <taxon>Agaricomycetes</taxon>
        <taxon>Cantharellales</taxon>
        <taxon>Ceratobasidiaceae</taxon>
        <taxon>Rhizoctonia</taxon>
    </lineage>
</organism>
<keyword evidence="1" id="KW-0540">Nuclease</keyword>
<proteinExistence type="predicted"/>
<evidence type="ECO:0000313" key="6">
    <source>
        <dbReference type="Proteomes" id="UP000614334"/>
    </source>
</evidence>
<dbReference type="InterPro" id="IPR016191">
    <property type="entry name" value="Ribonuclease/ribotoxin"/>
</dbReference>
<reference evidence="5" key="1">
    <citation type="submission" date="2020-09" db="EMBL/GenBank/DDBJ databases">
        <title>Comparative genome analyses of four rice-infecting Rhizoctonia solani isolates reveal extensive enrichment of homogalacturonan modification genes.</title>
        <authorList>
            <person name="Lee D.-Y."/>
            <person name="Jeon J."/>
            <person name="Kim K.-T."/>
            <person name="Cheong K."/>
            <person name="Song H."/>
            <person name="Choi G."/>
            <person name="Ko J."/>
            <person name="Opiyo S.O."/>
            <person name="Zuo S."/>
            <person name="Madhav S."/>
            <person name="Lee Y.-H."/>
            <person name="Wang G.-L."/>
        </authorList>
    </citation>
    <scope>NUCLEOTIDE SEQUENCE</scope>
    <source>
        <strain evidence="5">AG1-IA B2</strain>
    </source>
</reference>